<dbReference type="EMBL" id="JAERRI010000004">
    <property type="protein sequence ID" value="MBL1089467.1"/>
    <property type="molecule type" value="Genomic_DNA"/>
</dbReference>
<evidence type="ECO:0000313" key="2">
    <source>
        <dbReference type="Proteomes" id="UP000629371"/>
    </source>
</evidence>
<accession>A0ABS1MNY5</accession>
<organism evidence="1 2">
    <name type="scientific">Streptomyces siderophoricus</name>
    <dbReference type="NCBI Taxonomy" id="2802281"/>
    <lineage>
        <taxon>Bacteria</taxon>
        <taxon>Bacillati</taxon>
        <taxon>Actinomycetota</taxon>
        <taxon>Actinomycetes</taxon>
        <taxon>Kitasatosporales</taxon>
        <taxon>Streptomycetaceae</taxon>
        <taxon>Streptomyces</taxon>
    </lineage>
</organism>
<keyword evidence="2" id="KW-1185">Reference proteome</keyword>
<reference evidence="1 2" key="1">
    <citation type="submission" date="2021-01" db="EMBL/GenBank/DDBJ databases">
        <title>WGS of actinomycetes isolated from Thailand.</title>
        <authorList>
            <person name="Thawai C."/>
        </authorList>
    </citation>
    <scope>NUCLEOTIDE SEQUENCE [LARGE SCALE GENOMIC DNA]</scope>
    <source>
        <strain evidence="1 2">CH9-7</strain>
    </source>
</reference>
<proteinExistence type="predicted"/>
<evidence type="ECO:0008006" key="3">
    <source>
        <dbReference type="Google" id="ProtNLM"/>
    </source>
</evidence>
<sequence>MDATPPLLFLDVDGPLNPWLAPPHRRPRGYTALRMRPTGWEPPRPALRVWLNPDHGPLLMGLGFRLVWATTWRTEANTWIAPVLGLPELPALDWPEMHRRDPDGVHWKTRHLVEAAAGRPFAWVDDEIGPPDLTWIARHHPGPALPHRVDPAGGLLPDDFAMLRKWAADHAPGTSRGQEP</sequence>
<protein>
    <recommendedName>
        <fullName evidence="3">Secreted protein</fullName>
    </recommendedName>
</protein>
<comment type="caution">
    <text evidence="1">The sequence shown here is derived from an EMBL/GenBank/DDBJ whole genome shotgun (WGS) entry which is preliminary data.</text>
</comment>
<gene>
    <name evidence="1" type="ORF">JK360_08645</name>
</gene>
<name>A0ABS1MNY5_9ACTN</name>
<dbReference type="Proteomes" id="UP000629371">
    <property type="component" value="Unassembled WGS sequence"/>
</dbReference>
<dbReference type="RefSeq" id="WP_201802421.1">
    <property type="nucleotide sequence ID" value="NZ_JAERRI010000004.1"/>
</dbReference>
<evidence type="ECO:0000313" key="1">
    <source>
        <dbReference type="EMBL" id="MBL1089467.1"/>
    </source>
</evidence>